<dbReference type="GeneID" id="100199001"/>
<dbReference type="Pfam" id="PF02825">
    <property type="entry name" value="WWE"/>
    <property type="match status" value="1"/>
</dbReference>
<accession>A0ABM4B7C6</accession>
<feature type="compositionally biased region" description="Polar residues" evidence="13">
    <location>
        <begin position="31"/>
        <end position="43"/>
    </location>
</feature>
<feature type="region of interest" description="Disordered" evidence="13">
    <location>
        <begin position="914"/>
        <end position="973"/>
    </location>
</feature>
<dbReference type="Gene3D" id="3.90.1750.10">
    <property type="entry name" value="Hect, E3 ligase catalytic domains"/>
    <property type="match status" value="1"/>
</dbReference>
<dbReference type="PANTHER" id="PTHR45670">
    <property type="entry name" value="E3 UBIQUITIN-PROTEIN LIGASE TRIP12"/>
    <property type="match status" value="1"/>
</dbReference>
<dbReference type="CDD" id="cd00078">
    <property type="entry name" value="HECTc"/>
    <property type="match status" value="1"/>
</dbReference>
<protein>
    <recommendedName>
        <fullName evidence="12">E3 ubiquitin-protein ligase</fullName>
        <ecNumber evidence="12">2.3.2.26</ecNumber>
    </recommendedName>
</protein>
<evidence type="ECO:0000256" key="12">
    <source>
        <dbReference type="RuleBase" id="RU369009"/>
    </source>
</evidence>
<comment type="similarity">
    <text evidence="4 12">Belongs to the UPL family. K-HECT subfamily.</text>
</comment>
<reference evidence="17" key="2">
    <citation type="submission" date="2025-08" db="UniProtKB">
        <authorList>
            <consortium name="RefSeq"/>
        </authorList>
    </citation>
    <scope>IDENTIFICATION</scope>
</reference>
<evidence type="ECO:0000259" key="14">
    <source>
        <dbReference type="PROSITE" id="PS50237"/>
    </source>
</evidence>
<feature type="compositionally biased region" description="Polar residues" evidence="13">
    <location>
        <begin position="239"/>
        <end position="248"/>
    </location>
</feature>
<dbReference type="PROSITE" id="PS50918">
    <property type="entry name" value="WWE"/>
    <property type="match status" value="1"/>
</dbReference>
<reference evidence="16" key="1">
    <citation type="submission" date="2025-05" db="UniProtKB">
        <authorList>
            <consortium name="RefSeq"/>
        </authorList>
    </citation>
    <scope>NUCLEOTIDE SEQUENCE [LARGE SCALE GENOMIC DNA]</scope>
</reference>
<evidence type="ECO:0000256" key="2">
    <source>
        <dbReference type="ARBA" id="ARBA00004642"/>
    </source>
</evidence>
<sequence>MADDVQSDQSGSQKILGKTRASRRNIIPEQGPSNQDSLQTQKFGTEDLRLKSKRKSRVSQSDTQLTCSDKSDIGGRKKKFNKQRKKLKESQSSLDILSESLSTNPESSSCKSEYNLTTSESFSEPIKSLINLTTELGVALDSEVKENKLSKSKSAIILPAPFLEETKKITKSFSDQTSRKRKQKLAPLFSPKKLRSSVKQRISKTGGWSSRNRSPPGRRTASVNLGSCASTRRNRRSRVANSQPTVMENSRDLETTVGNTSSNEGTDDVVNAPLLGAMASLASVEGFSGGRDAGSNLGLEEADISRLQALLEARGLPAHLFGSLGPRMHLLLHKTFNSGASTKAQQLMTSMQSGDETLQLQGVMEMCQMLVMGNEETLGGFPAKQVVPILITLLQMEHSFDIMNHACRALTYLMEALPRSSIVVVDAIPSLLAKLQSIQCMDVAEQALTALEMLSKRHGKNILHAGGLNASLLFLDFFSIVAQRSALAIAANCCQSVNVDEFSYIVDSIEIISNQLLNQDKRSIESVCLAFTRIVDNIQSDKALLLKLSEHGLLANIKKLLTNPPIISSSTFVMVIRMLAIMCANCPSLAVELLKLDISETVQYLLIGSNDVTLVDSVELVARSPQELYELTCLISELMPSLPATGIFSIDTQLSKGLQQSTQSGVWQWKDDLNVWHSYLWVDNRIIEAAYQSGEDEISLSTLGRNYIIDFPNMQQINEDTGTMRLIQRKSDQGHATVNKSKISEEDERVYIFKNEPEKGKRLVQSLIRIVYVVYYSSVGPAVKHKCLCSALKMLYHSPSELLRDVLQNIPISSYIAGMLSSSDLRIVTSAMQKIEILMTKLSDIFHVYFRREGVMHKIKILADSDINNDWKCLSGSSEKDSDIILRKNQNNIELPCSMHGVIAPPETLDIVPKPSKFTDALRSKKRGSSKLTRRQSSGKYGEELPQSSSKKLSHETIRPKSASFSPSNNLASTNANSTKRSFFSNFAPRWGRSESYHNTDASNVTNVAESSFKEQFNKEHDKNRECIKQWIKKTATEFYSKYFAGSLGSTHPALSVLQRLTQASEELAALRSDNIHPLLELCSVLINDNQQAGASPFEMVHSGTVTNLLRYLTKKDDKSSKRSARIKTFLTAFLDIKKNEMKTNDTTKNLINSVHICEKPALIPLVQKLNLCVNQLEQFPVKCHDSGGGNGTRGGTSALRFFNTHQIKCSLSRHPDCTSVKQWTGGAVKIDPLALVQAIERYLIVRGFGRVKDEFSNDVSDNDDDDQSEDEIEESWASQLQGSLNGKHMLEFSMNGHILPYNMTIYQAVRQYGTTQTEDVSDTEDYSPFGRASIWSGTHVLNFRPINQAEPVLSPKRIKSDSAHKANTSISLENGDLDPADHFLCEKLPVEKFNEDPSLEVICLLRVLYYLNSNWGDYFGLQACSSVVPKTEFVNTKLTAKATRQLQDPLIIMTGNLPSWLSELAEACPFIFPFECRQMLFYVTTFDRDRAVMKLQETVPDITTNDSSDRVAPRLDKKKRTVNRNNIFKEGESLINDFTNSKSLLEIQYEGEVGTGLGPTLEFYALVSKYFQRSDNDMWRGDKVSVVESDGDSKGQVEYCSTLHGLFPIALPKSIKNSQLNKIKAKFRYLGKFIAKACMDSRMIDIPLSRTFYKWLLKQDNTIDITDLKYVDSILYQSISQLYDVCLEKKRLENDTSYSKESLSLALNSLTLDGVSIEDLGLDFILPGTNIELKKNGKDTLVTVENLEEYLNLIVKYSLRDGVARQLNAFKEGFEQFFPLKNLRMFYPEEMELLLCGCKSEQWVAKDLFECCRPDHGYTSSSRAVCYLFDILSKYNTEEQRLFLQFITGSPKLPVGGFKSLNPPLTIVRKTVDNNANPDDYLPSVMTCVNYLKLPDYSSLEIMYDKLKSAYNEGKNAFHLS</sequence>
<feature type="compositionally biased region" description="Basic residues" evidence="13">
    <location>
        <begin position="192"/>
        <end position="202"/>
    </location>
</feature>
<feature type="compositionally biased region" description="Basic residues" evidence="13">
    <location>
        <begin position="924"/>
        <end position="934"/>
    </location>
</feature>
<dbReference type="Gene3D" id="3.30.720.50">
    <property type="match status" value="1"/>
</dbReference>
<evidence type="ECO:0000259" key="15">
    <source>
        <dbReference type="PROSITE" id="PS50918"/>
    </source>
</evidence>
<dbReference type="InterPro" id="IPR011989">
    <property type="entry name" value="ARM-like"/>
</dbReference>
<dbReference type="SMART" id="SM00119">
    <property type="entry name" value="HECTc"/>
    <property type="match status" value="1"/>
</dbReference>
<evidence type="ECO:0000256" key="5">
    <source>
        <dbReference type="ARBA" id="ARBA00022553"/>
    </source>
</evidence>
<comment type="subcellular location">
    <subcellularLocation>
        <location evidence="2">Nucleus</location>
        <location evidence="2">Nucleoplasm</location>
    </subcellularLocation>
</comment>
<comment type="pathway">
    <text evidence="3 12">Protein modification; protein ubiquitination.</text>
</comment>
<evidence type="ECO:0000256" key="13">
    <source>
        <dbReference type="SAM" id="MobiDB-lite"/>
    </source>
</evidence>
<keyword evidence="5" id="KW-0597">Phosphoprotein</keyword>
<dbReference type="SUPFAM" id="SSF117839">
    <property type="entry name" value="WWE domain"/>
    <property type="match status" value="1"/>
</dbReference>
<dbReference type="InterPro" id="IPR037197">
    <property type="entry name" value="WWE_dom_sf"/>
</dbReference>
<evidence type="ECO:0000256" key="11">
    <source>
        <dbReference type="PROSITE-ProRule" id="PRU00104"/>
    </source>
</evidence>
<dbReference type="RefSeq" id="XP_065644762.1">
    <property type="nucleotide sequence ID" value="XM_065788690.1"/>
</dbReference>
<dbReference type="InterPro" id="IPR045322">
    <property type="entry name" value="HECTD1/TRIP12-like"/>
</dbReference>
<organism evidence="16 17">
    <name type="scientific">Hydra vulgaris</name>
    <name type="common">Hydra</name>
    <name type="synonym">Hydra attenuata</name>
    <dbReference type="NCBI Taxonomy" id="6087"/>
    <lineage>
        <taxon>Eukaryota</taxon>
        <taxon>Metazoa</taxon>
        <taxon>Cnidaria</taxon>
        <taxon>Hydrozoa</taxon>
        <taxon>Hydroidolina</taxon>
        <taxon>Anthoathecata</taxon>
        <taxon>Aplanulata</taxon>
        <taxon>Hydridae</taxon>
        <taxon>Hydra</taxon>
    </lineage>
</organism>
<dbReference type="InterPro" id="IPR004170">
    <property type="entry name" value="WWE_dom"/>
</dbReference>
<comment type="catalytic activity">
    <reaction evidence="1 12">
        <text>S-ubiquitinyl-[E2 ubiquitin-conjugating enzyme]-L-cysteine + [acceptor protein]-L-lysine = [E2 ubiquitin-conjugating enzyme]-L-cysteine + N(6)-ubiquitinyl-[acceptor protein]-L-lysine.</text>
        <dbReference type="EC" id="2.3.2.26"/>
    </reaction>
</comment>
<keyword evidence="9" id="KW-0234">DNA repair</keyword>
<evidence type="ECO:0000256" key="1">
    <source>
        <dbReference type="ARBA" id="ARBA00000885"/>
    </source>
</evidence>
<gene>
    <name evidence="17" type="primary">LOC100199001</name>
</gene>
<feature type="domain" description="HECT" evidence="14">
    <location>
        <begin position="1537"/>
        <end position="1922"/>
    </location>
</feature>
<dbReference type="InterPro" id="IPR000569">
    <property type="entry name" value="HECT_dom"/>
</dbReference>
<feature type="active site" description="Glycyl thioester intermediate" evidence="11">
    <location>
        <position position="1889"/>
    </location>
</feature>
<dbReference type="SUPFAM" id="SSF48371">
    <property type="entry name" value="ARM repeat"/>
    <property type="match status" value="1"/>
</dbReference>
<dbReference type="PANTHER" id="PTHR45670:SF13">
    <property type="entry name" value="E3 UBIQUITIN-PROTEIN LIGASE TRIP12"/>
    <property type="match status" value="1"/>
</dbReference>
<dbReference type="Pfam" id="PF00632">
    <property type="entry name" value="HECT"/>
    <property type="match status" value="1"/>
</dbReference>
<evidence type="ECO:0000256" key="6">
    <source>
        <dbReference type="ARBA" id="ARBA00022679"/>
    </source>
</evidence>
<dbReference type="SMART" id="SM00678">
    <property type="entry name" value="WWE"/>
    <property type="match status" value="1"/>
</dbReference>
<dbReference type="PROSITE" id="PS50237">
    <property type="entry name" value="HECT"/>
    <property type="match status" value="1"/>
</dbReference>
<dbReference type="InterPro" id="IPR016024">
    <property type="entry name" value="ARM-type_fold"/>
</dbReference>
<dbReference type="Gene3D" id="1.25.10.10">
    <property type="entry name" value="Leucine-rich Repeat Variant"/>
    <property type="match status" value="1"/>
</dbReference>
<keyword evidence="7" id="KW-0227">DNA damage</keyword>
<evidence type="ECO:0000313" key="17">
    <source>
        <dbReference type="RefSeq" id="XP_065644762.1"/>
    </source>
</evidence>
<evidence type="ECO:0000256" key="8">
    <source>
        <dbReference type="ARBA" id="ARBA00022786"/>
    </source>
</evidence>
<feature type="compositionally biased region" description="Polar residues" evidence="13">
    <location>
        <begin position="58"/>
        <end position="68"/>
    </location>
</feature>
<dbReference type="Proteomes" id="UP001652625">
    <property type="component" value="Chromosome 01"/>
</dbReference>
<feature type="region of interest" description="Disordered" evidence="13">
    <location>
        <begin position="1"/>
        <end position="112"/>
    </location>
</feature>
<evidence type="ECO:0000313" key="16">
    <source>
        <dbReference type="Proteomes" id="UP001652625"/>
    </source>
</evidence>
<evidence type="ECO:0000256" key="7">
    <source>
        <dbReference type="ARBA" id="ARBA00022763"/>
    </source>
</evidence>
<feature type="region of interest" description="Disordered" evidence="13">
    <location>
        <begin position="171"/>
        <end position="267"/>
    </location>
</feature>
<keyword evidence="16" id="KW-1185">Reference proteome</keyword>
<dbReference type="InterPro" id="IPR057948">
    <property type="entry name" value="TPR_TRIP12_N"/>
</dbReference>
<keyword evidence="6 12" id="KW-0808">Transferase</keyword>
<keyword evidence="10" id="KW-0539">Nucleus</keyword>
<dbReference type="InterPro" id="IPR018123">
    <property type="entry name" value="WWE-dom_subgr"/>
</dbReference>
<name>A0ABM4B7C6_HYDVU</name>
<feature type="domain" description="WWE" evidence="15">
    <location>
        <begin position="653"/>
        <end position="729"/>
    </location>
</feature>
<evidence type="ECO:0000256" key="9">
    <source>
        <dbReference type="ARBA" id="ARBA00023204"/>
    </source>
</evidence>
<feature type="compositionally biased region" description="Basic residues" evidence="13">
    <location>
        <begin position="76"/>
        <end position="87"/>
    </location>
</feature>
<proteinExistence type="inferred from homology"/>
<dbReference type="Pfam" id="PF25579">
    <property type="entry name" value="TPR_TRIP12_N"/>
    <property type="match status" value="1"/>
</dbReference>
<keyword evidence="8 11" id="KW-0833">Ubl conjugation pathway</keyword>
<dbReference type="Gene3D" id="3.30.2410.10">
    <property type="entry name" value="Hect, E3 ligase catalytic domain"/>
    <property type="match status" value="1"/>
</dbReference>
<dbReference type="InterPro" id="IPR035983">
    <property type="entry name" value="Hect_E3_ubiquitin_ligase"/>
</dbReference>
<evidence type="ECO:0000256" key="10">
    <source>
        <dbReference type="ARBA" id="ARBA00023242"/>
    </source>
</evidence>
<evidence type="ECO:0000256" key="4">
    <source>
        <dbReference type="ARBA" id="ARBA00006331"/>
    </source>
</evidence>
<feature type="compositionally biased region" description="Low complexity" evidence="13">
    <location>
        <begin position="97"/>
        <end position="109"/>
    </location>
</feature>
<dbReference type="Gene3D" id="3.30.2160.10">
    <property type="entry name" value="Hect, E3 ligase catalytic domain"/>
    <property type="match status" value="1"/>
</dbReference>
<feature type="compositionally biased region" description="Polar residues" evidence="13">
    <location>
        <begin position="221"/>
        <end position="231"/>
    </location>
</feature>
<evidence type="ECO:0000256" key="3">
    <source>
        <dbReference type="ARBA" id="ARBA00004906"/>
    </source>
</evidence>
<dbReference type="SUPFAM" id="SSF56204">
    <property type="entry name" value="Hect, E3 ligase catalytic domain"/>
    <property type="match status" value="1"/>
</dbReference>
<dbReference type="EC" id="2.3.2.26" evidence="12"/>